<feature type="compositionally biased region" description="Polar residues" evidence="1">
    <location>
        <begin position="549"/>
        <end position="561"/>
    </location>
</feature>
<dbReference type="GO" id="GO:0005737">
    <property type="term" value="C:cytoplasm"/>
    <property type="evidence" value="ECO:0007669"/>
    <property type="project" value="TreeGrafter"/>
</dbReference>
<dbReference type="SMART" id="SM00320">
    <property type="entry name" value="WD40"/>
    <property type="match status" value="3"/>
</dbReference>
<dbReference type="InterPro" id="IPR036322">
    <property type="entry name" value="WD40_repeat_dom_sf"/>
</dbReference>
<dbReference type="PANTHER" id="PTHR23287">
    <property type="entry name" value="RUBY-EYE2-LIKE PROTEIN"/>
    <property type="match status" value="1"/>
</dbReference>
<dbReference type="EMBL" id="KZ308115">
    <property type="protein sequence ID" value="KAG8221881.1"/>
    <property type="molecule type" value="Genomic_DNA"/>
</dbReference>
<reference evidence="3" key="1">
    <citation type="submission" date="2013-04" db="EMBL/GenBank/DDBJ databases">
        <authorList>
            <person name="Qu J."/>
            <person name="Murali S.C."/>
            <person name="Bandaranaike D."/>
            <person name="Bellair M."/>
            <person name="Blankenburg K."/>
            <person name="Chao H."/>
            <person name="Dinh H."/>
            <person name="Doddapaneni H."/>
            <person name="Downs B."/>
            <person name="Dugan-Rocha S."/>
            <person name="Elkadiri S."/>
            <person name="Gnanaolivu R.D."/>
            <person name="Hernandez B."/>
            <person name="Javaid M."/>
            <person name="Jayaseelan J.C."/>
            <person name="Lee S."/>
            <person name="Li M."/>
            <person name="Ming W."/>
            <person name="Munidasa M."/>
            <person name="Muniz J."/>
            <person name="Nguyen L."/>
            <person name="Ongeri F."/>
            <person name="Osuji N."/>
            <person name="Pu L.-L."/>
            <person name="Puazo M."/>
            <person name="Qu C."/>
            <person name="Quiroz J."/>
            <person name="Raj R."/>
            <person name="Weissenberger G."/>
            <person name="Xin Y."/>
            <person name="Zou X."/>
            <person name="Han Y."/>
            <person name="Richards S."/>
            <person name="Worley K."/>
            <person name="Muzny D."/>
            <person name="Gibbs R."/>
        </authorList>
    </citation>
    <scope>NUCLEOTIDE SEQUENCE</scope>
    <source>
        <strain evidence="3">Sampled in the wild</strain>
    </source>
</reference>
<evidence type="ECO:0000313" key="3">
    <source>
        <dbReference type="EMBL" id="KAG8221881.1"/>
    </source>
</evidence>
<proteinExistence type="predicted"/>
<evidence type="ECO:0000256" key="1">
    <source>
        <dbReference type="SAM" id="MobiDB-lite"/>
    </source>
</evidence>
<dbReference type="Pfam" id="PF23756">
    <property type="entry name" value="Beta-prop_HPS5"/>
    <property type="match status" value="1"/>
</dbReference>
<dbReference type="SUPFAM" id="SSF50978">
    <property type="entry name" value="WD40 repeat-like"/>
    <property type="match status" value="1"/>
</dbReference>
<feature type="region of interest" description="Disordered" evidence="1">
    <location>
        <begin position="542"/>
        <end position="561"/>
    </location>
</feature>
<comment type="caution">
    <text evidence="3">The sequence shown here is derived from an EMBL/GenBank/DDBJ whole genome shotgun (WGS) entry which is preliminary data.</text>
</comment>
<organism evidence="3 4">
    <name type="scientific">Ladona fulva</name>
    <name type="common">Scarce chaser dragonfly</name>
    <name type="synonym">Libellula fulva</name>
    <dbReference type="NCBI Taxonomy" id="123851"/>
    <lineage>
        <taxon>Eukaryota</taxon>
        <taxon>Metazoa</taxon>
        <taxon>Ecdysozoa</taxon>
        <taxon>Arthropoda</taxon>
        <taxon>Hexapoda</taxon>
        <taxon>Insecta</taxon>
        <taxon>Pterygota</taxon>
        <taxon>Palaeoptera</taxon>
        <taxon>Odonata</taxon>
        <taxon>Epiprocta</taxon>
        <taxon>Anisoptera</taxon>
        <taxon>Libelluloidea</taxon>
        <taxon>Libellulidae</taxon>
        <taxon>Ladona</taxon>
    </lineage>
</organism>
<feature type="region of interest" description="Disordered" evidence="1">
    <location>
        <begin position="467"/>
        <end position="519"/>
    </location>
</feature>
<feature type="compositionally biased region" description="Polar residues" evidence="1">
    <location>
        <begin position="473"/>
        <end position="485"/>
    </location>
</feature>
<dbReference type="InterPro" id="IPR001680">
    <property type="entry name" value="WD40_rpt"/>
</dbReference>
<dbReference type="PANTHER" id="PTHR23287:SF18">
    <property type="entry name" value="BLOC-2 COMPLEX MEMBER HPS5"/>
    <property type="match status" value="1"/>
</dbReference>
<reference evidence="3" key="2">
    <citation type="submission" date="2017-10" db="EMBL/GenBank/DDBJ databases">
        <title>Ladona fulva Genome sequencing and assembly.</title>
        <authorList>
            <person name="Murali S."/>
            <person name="Richards S."/>
            <person name="Bandaranaike D."/>
            <person name="Bellair M."/>
            <person name="Blankenburg K."/>
            <person name="Chao H."/>
            <person name="Dinh H."/>
            <person name="Doddapaneni H."/>
            <person name="Dugan-Rocha S."/>
            <person name="Elkadiri S."/>
            <person name="Gnanaolivu R."/>
            <person name="Hernandez B."/>
            <person name="Skinner E."/>
            <person name="Javaid M."/>
            <person name="Lee S."/>
            <person name="Li M."/>
            <person name="Ming W."/>
            <person name="Munidasa M."/>
            <person name="Muniz J."/>
            <person name="Nguyen L."/>
            <person name="Hughes D."/>
            <person name="Osuji N."/>
            <person name="Pu L.-L."/>
            <person name="Puazo M."/>
            <person name="Qu C."/>
            <person name="Quiroz J."/>
            <person name="Raj R."/>
            <person name="Weissenberger G."/>
            <person name="Xin Y."/>
            <person name="Zou X."/>
            <person name="Han Y."/>
            <person name="Worley K."/>
            <person name="Muzny D."/>
            <person name="Gibbs R."/>
        </authorList>
    </citation>
    <scope>NUCLEOTIDE SEQUENCE</scope>
    <source>
        <strain evidence="3">Sampled in the wild</strain>
    </source>
</reference>
<gene>
    <name evidence="3" type="ORF">J437_LFUL003257</name>
</gene>
<dbReference type="InterPro" id="IPR015943">
    <property type="entry name" value="WD40/YVTN_repeat-like_dom_sf"/>
</dbReference>
<feature type="compositionally biased region" description="Basic and acidic residues" evidence="1">
    <location>
        <begin position="491"/>
        <end position="501"/>
    </location>
</feature>
<keyword evidence="4" id="KW-1185">Reference proteome</keyword>
<dbReference type="InterPro" id="IPR056499">
    <property type="entry name" value="Beta-prop_HPS5-like"/>
</dbReference>
<evidence type="ECO:0000259" key="2">
    <source>
        <dbReference type="Pfam" id="PF23756"/>
    </source>
</evidence>
<sequence length="1281" mass="143951">MEIQPYVLAELEDFSPLSSPLKSSQRIKFTCFDASQNFIVIGATSGGIYVYQRKPCVFLQLIPNTEGAVTRVSISPNENMIAFATVKGIVFLIDHNIGQNTTGSFRKVQVSNDHRGAEVTSFQWNQKSNDLYIGDDKGKITVVSFSFFMAKTIFQAPTFTLMELDSKIVQMDLYDNFLLVSSMTRTYICDTAQEQYRRIGSRPRDGPYGACFQRVYNENNDPVDTSSTPGLINNGDLQNVRIFCARPGARLWEVGIGGDVLSTHKFAEALAVPPSPYISFHPLQASQEKATATGFSKLYPIRDEFLFTYDRQSAYVIDPELAHLVMWSRLEGKEEIIDVRTIGNTAYLWSGSLFAITLLTVEECVLDLYSLGRFKDCMDLCLRHIDYLIGHAQSILPLSGLSVKVQSIPEELTPLLEEITRLVKKAEGRIQPVRRLESGIHVIGEGCDSKLAHKGIRDVRSRIAAVRSRSASPGSSLRKLNSLSNAPAKDVSGKKEDESPSMHKSSIEAPSSSLPDLVDVGTEQNCSLTTTDSKLKVEEKLNENHAPKSVQTQKNSGETLSLKTAEKKLRDKWHEVEDHVKSVSWYVSYKDVQESEVDAEKEFSDQDAVYFENDIIVQSRNRLLLHSKSLPETKPLHPVLDLKPVLDLCKQLSSNEEVDKLLIPSLFQALFLIFDSFISKTKEESLVDIEDASQVSEKSETDVKQINISNPLTFPFRYYFPNDVIDVIVKSFSVLICSDSSNEWLEGKFSHELSDGQVIHPISKRCYSDKELQDDINFCALLDIFKDVIDPLRTLSFLGNSNGPCRYLLWHKLIEMLIAEYGNITNNGLKNLSSSSLPSGLTTAFPMLLIKLRNFAEIDCSKVLQKAPSMLLKEKVPLRHCLYIIIWLCANDNRSNFHSSLLRLLLLSEADFQDKIIQRFAYEAFMDTNRDLRKKVFCRCGFPRFNAQSFSYVQFASVGISLAQKLWKLGRKEDCLKLFWDAGLWRWLLWLLHSMCLVEKSDGSKPFQVVLNSPLRWNSNRQWWDFGVLHLLATLDDKWCLKIWLAEMDEDIWRKFLQLRVAVLDGECLGCKARGYTINSSGVQVSSDFTWTDVGIFMIESIGPEASSQLLLESSALNGSGQLDASFYKLCMRASFASSLLEKNPGSANVMKMFLQRLSRDKKVFSPKVSQIIADSMVKDSASWQSNRGFVPLPPLKDKVSEHHWGCSLTLGNGASCIRCTLPIASQVLISGMSGGLLVFPCGHMIHAVCARTSGLRCPLSCPPLPSLLENVDEAAIQLWE</sequence>
<feature type="domain" description="HPS5-like beta-propeller" evidence="2">
    <location>
        <begin position="8"/>
        <end position="348"/>
    </location>
</feature>
<feature type="compositionally biased region" description="Polar residues" evidence="1">
    <location>
        <begin position="502"/>
        <end position="514"/>
    </location>
</feature>
<dbReference type="GO" id="GO:0048066">
    <property type="term" value="P:developmental pigmentation"/>
    <property type="evidence" value="ECO:0007669"/>
    <property type="project" value="TreeGrafter"/>
</dbReference>
<dbReference type="Gene3D" id="2.130.10.10">
    <property type="entry name" value="YVTN repeat-like/Quinoprotein amine dehydrogenase"/>
    <property type="match status" value="1"/>
</dbReference>
<dbReference type="OrthoDB" id="19493at2759"/>
<evidence type="ECO:0000313" key="4">
    <source>
        <dbReference type="Proteomes" id="UP000792457"/>
    </source>
</evidence>
<name>A0A8K0JSI5_LADFU</name>
<protein>
    <recommendedName>
        <fullName evidence="2">HPS5-like beta-propeller domain-containing protein</fullName>
    </recommendedName>
</protein>
<accession>A0A8K0JSI5</accession>
<dbReference type="Proteomes" id="UP000792457">
    <property type="component" value="Unassembled WGS sequence"/>
</dbReference>